<dbReference type="InterPro" id="IPR018060">
    <property type="entry name" value="HTH_AraC"/>
</dbReference>
<dbReference type="RefSeq" id="WP_237872353.1">
    <property type="nucleotide sequence ID" value="NZ_JAKLTR010000007.1"/>
</dbReference>
<evidence type="ECO:0000313" key="5">
    <source>
        <dbReference type="EMBL" id="MCG2615208.1"/>
    </source>
</evidence>
<dbReference type="Gene3D" id="1.10.10.60">
    <property type="entry name" value="Homeodomain-like"/>
    <property type="match status" value="1"/>
</dbReference>
<reference evidence="5" key="1">
    <citation type="submission" date="2022-01" db="EMBL/GenBank/DDBJ databases">
        <authorList>
            <person name="Jo J.-H."/>
            <person name="Im W.-T."/>
        </authorList>
    </citation>
    <scope>NUCLEOTIDE SEQUENCE</scope>
    <source>
        <strain evidence="5">NA20</strain>
    </source>
</reference>
<dbReference type="PROSITE" id="PS01124">
    <property type="entry name" value="HTH_ARAC_FAMILY_2"/>
    <property type="match status" value="1"/>
</dbReference>
<accession>A0ABS9KSD8</accession>
<keyword evidence="3" id="KW-0804">Transcription</keyword>
<feature type="domain" description="HTH araC/xylS-type" evidence="4">
    <location>
        <begin position="209"/>
        <end position="307"/>
    </location>
</feature>
<evidence type="ECO:0000259" key="4">
    <source>
        <dbReference type="PROSITE" id="PS01124"/>
    </source>
</evidence>
<dbReference type="PANTHER" id="PTHR43280">
    <property type="entry name" value="ARAC-FAMILY TRANSCRIPTIONAL REGULATOR"/>
    <property type="match status" value="1"/>
</dbReference>
<evidence type="ECO:0000256" key="1">
    <source>
        <dbReference type="ARBA" id="ARBA00023015"/>
    </source>
</evidence>
<dbReference type="SUPFAM" id="SSF46689">
    <property type="entry name" value="Homeodomain-like"/>
    <property type="match status" value="1"/>
</dbReference>
<protein>
    <submittedName>
        <fullName evidence="5">Helix-turn-helix transcriptional regulator</fullName>
    </submittedName>
</protein>
<dbReference type="EMBL" id="JAKLTR010000007">
    <property type="protein sequence ID" value="MCG2615208.1"/>
    <property type="molecule type" value="Genomic_DNA"/>
</dbReference>
<dbReference type="SMART" id="SM00342">
    <property type="entry name" value="HTH_ARAC"/>
    <property type="match status" value="1"/>
</dbReference>
<evidence type="ECO:0000313" key="6">
    <source>
        <dbReference type="Proteomes" id="UP001165367"/>
    </source>
</evidence>
<proteinExistence type="predicted"/>
<keyword evidence="1" id="KW-0805">Transcription regulation</keyword>
<name>A0ABS9KSD8_9BACT</name>
<dbReference type="InterPro" id="IPR009057">
    <property type="entry name" value="Homeodomain-like_sf"/>
</dbReference>
<organism evidence="5 6">
    <name type="scientific">Terrimonas ginsenosidimutans</name>
    <dbReference type="NCBI Taxonomy" id="2908004"/>
    <lineage>
        <taxon>Bacteria</taxon>
        <taxon>Pseudomonadati</taxon>
        <taxon>Bacteroidota</taxon>
        <taxon>Chitinophagia</taxon>
        <taxon>Chitinophagales</taxon>
        <taxon>Chitinophagaceae</taxon>
        <taxon>Terrimonas</taxon>
    </lineage>
</organism>
<dbReference type="Pfam" id="PF12833">
    <property type="entry name" value="HTH_18"/>
    <property type="match status" value="1"/>
</dbReference>
<comment type="caution">
    <text evidence="5">The sequence shown here is derived from an EMBL/GenBank/DDBJ whole genome shotgun (WGS) entry which is preliminary data.</text>
</comment>
<dbReference type="PANTHER" id="PTHR43280:SF32">
    <property type="entry name" value="TRANSCRIPTIONAL REGULATORY PROTEIN"/>
    <property type="match status" value="1"/>
</dbReference>
<evidence type="ECO:0000256" key="3">
    <source>
        <dbReference type="ARBA" id="ARBA00023163"/>
    </source>
</evidence>
<gene>
    <name evidence="5" type="ORF">LZZ85_12985</name>
</gene>
<keyword evidence="6" id="KW-1185">Reference proteome</keyword>
<dbReference type="Proteomes" id="UP001165367">
    <property type="component" value="Unassembled WGS sequence"/>
</dbReference>
<evidence type="ECO:0000256" key="2">
    <source>
        <dbReference type="ARBA" id="ARBA00023125"/>
    </source>
</evidence>
<sequence>MKYANNPSDHHNPVIGRGCQSQAAKDITVEDFLPPSILQDGQFGIFTDLFHYTTIVDNGFPVYCIGVSSSVAEISFGPGEVYEVNAVSAIIIRPGDAIPSVERSGHLPGVFVFFTNTFLHALGEDNLSVPDSFLLGTAGPVIPLKDNEAVSIRILFERIFQLITNLSTFPRERIARHLVICLLLETHSILSGYQRTGQLPDKSQHLLYHRFKQLVVMHAKYERSILFYACRLRVSQNYLYKIIKQVSAISPKVIVNEQIIVEAKKLLKQSCLSVSEIADSLNFPDLFVFSKFFKKQTGMSPSVFRKKYVLMGLPLALTGDSGNAEML</sequence>
<keyword evidence="2" id="KW-0238">DNA-binding</keyword>